<proteinExistence type="predicted"/>
<dbReference type="Proteomes" id="UP000321886">
    <property type="component" value="Unassembled WGS sequence"/>
</dbReference>
<gene>
    <name evidence="1" type="ORF">HFA01_29200</name>
</gene>
<keyword evidence="2" id="KW-1185">Reference proteome</keyword>
<evidence type="ECO:0000313" key="1">
    <source>
        <dbReference type="EMBL" id="GEN54658.1"/>
    </source>
</evidence>
<name>A0A511WWJ9_9BACI</name>
<reference evidence="1 2" key="1">
    <citation type="submission" date="2019-07" db="EMBL/GenBank/DDBJ databases">
        <title>Whole genome shotgun sequence of Halobacillus faecis NBRC 103569.</title>
        <authorList>
            <person name="Hosoyama A."/>
            <person name="Uohara A."/>
            <person name="Ohji S."/>
            <person name="Ichikawa N."/>
        </authorList>
    </citation>
    <scope>NUCLEOTIDE SEQUENCE [LARGE SCALE GENOMIC DNA]</scope>
    <source>
        <strain evidence="1 2">NBRC 103569</strain>
    </source>
</reference>
<sequence length="135" mass="15991">MFRRDGQIYAENKGVEVEEPDWMDGIIGDESPLSYLQAAVCYHHVKEYSDQKTDVIQQAIIDDAYVRELDLFNQWMFGKVKRSFNPIFFYDSLHHPAVIFFTFHQEGVEVIQKHVHRFSTKSYNLKTLRRAWTDA</sequence>
<dbReference type="EMBL" id="BJYD01000026">
    <property type="protein sequence ID" value="GEN54658.1"/>
    <property type="molecule type" value="Genomic_DNA"/>
</dbReference>
<comment type="caution">
    <text evidence="1">The sequence shown here is derived from an EMBL/GenBank/DDBJ whole genome shotgun (WGS) entry which is preliminary data.</text>
</comment>
<dbReference type="AlphaFoldDB" id="A0A511WWJ9"/>
<organism evidence="1 2">
    <name type="scientific">Halobacillus faecis</name>
    <dbReference type="NCBI Taxonomy" id="360184"/>
    <lineage>
        <taxon>Bacteria</taxon>
        <taxon>Bacillati</taxon>
        <taxon>Bacillota</taxon>
        <taxon>Bacilli</taxon>
        <taxon>Bacillales</taxon>
        <taxon>Bacillaceae</taxon>
        <taxon>Halobacillus</taxon>
    </lineage>
</organism>
<accession>A0A511WWJ9</accession>
<evidence type="ECO:0000313" key="2">
    <source>
        <dbReference type="Proteomes" id="UP000321886"/>
    </source>
</evidence>
<protein>
    <submittedName>
        <fullName evidence="1">Uncharacterized protein</fullName>
    </submittedName>
</protein>